<reference evidence="3" key="1">
    <citation type="submission" date="2006-12" db="EMBL/GenBank/DDBJ databases">
        <authorList>
            <person name="Fouts D.E."/>
            <person name="Nelson K.E."/>
            <person name="Sebastian Y."/>
        </authorList>
    </citation>
    <scope>NUCLEOTIDE SEQUENCE [LARGE SCALE GENOMIC DNA]</scope>
    <source>
        <strain evidence="3">81-176</strain>
    </source>
</reference>
<sequence>MVFLIPLLIIIGVIFGIDYVYFKNQDLKVQVKKEQKELNSSLEKEKKEYIEKLFKTK</sequence>
<proteinExistence type="predicted"/>
<accession>A0A0H3PAR0</accession>
<dbReference type="RefSeq" id="WP_002852615.1">
    <property type="nucleotide sequence ID" value="NC_008787.1"/>
</dbReference>
<organism evidence="2 3">
    <name type="scientific">Campylobacter jejuni subsp. jejuni serotype O:23/36 (strain 81-176)</name>
    <dbReference type="NCBI Taxonomy" id="354242"/>
    <lineage>
        <taxon>Bacteria</taxon>
        <taxon>Pseudomonadati</taxon>
        <taxon>Campylobacterota</taxon>
        <taxon>Epsilonproteobacteria</taxon>
        <taxon>Campylobacterales</taxon>
        <taxon>Campylobacteraceae</taxon>
        <taxon>Campylobacter</taxon>
    </lineage>
</organism>
<dbReference type="KEGG" id="cjj:CJJ81176_0807"/>
<evidence type="ECO:0000313" key="2">
    <source>
        <dbReference type="EMBL" id="EAQ72330.1"/>
    </source>
</evidence>
<protein>
    <recommendedName>
        <fullName evidence="4">Sec-independent protein translocase subunit TatA2</fullName>
    </recommendedName>
</protein>
<dbReference type="eggNOG" id="ENOG5030XMG">
    <property type="taxonomic scope" value="Bacteria"/>
</dbReference>
<name>A0A0H3PAR0_CAMJJ</name>
<gene>
    <name evidence="2" type="ordered locus">CJJ81176_0807</name>
</gene>
<feature type="coiled-coil region" evidence="1">
    <location>
        <begin position="24"/>
        <end position="52"/>
    </location>
</feature>
<dbReference type="Proteomes" id="UP000000646">
    <property type="component" value="Chromosome"/>
</dbReference>
<dbReference type="EMBL" id="CP000538">
    <property type="protein sequence ID" value="EAQ72330.1"/>
    <property type="molecule type" value="Genomic_DNA"/>
</dbReference>
<dbReference type="HOGENOM" id="CLU_211387_0_0_7"/>
<keyword evidence="1" id="KW-0175">Coiled coil</keyword>
<evidence type="ECO:0000313" key="3">
    <source>
        <dbReference type="Proteomes" id="UP000000646"/>
    </source>
</evidence>
<evidence type="ECO:0008006" key="4">
    <source>
        <dbReference type="Google" id="ProtNLM"/>
    </source>
</evidence>
<dbReference type="AlphaFoldDB" id="A0A0H3PAR0"/>
<evidence type="ECO:0000256" key="1">
    <source>
        <dbReference type="SAM" id="Coils"/>
    </source>
</evidence>